<comment type="similarity">
    <text evidence="1">Belongs to the plant acyltransferase family.</text>
</comment>
<dbReference type="PANTHER" id="PTHR31642:SF266">
    <property type="entry name" value="HXXXD-TYPE ACYL-TRANSFERASE FAMILY PROTEIN"/>
    <property type="match status" value="1"/>
</dbReference>
<evidence type="ECO:0000313" key="3">
    <source>
        <dbReference type="Proteomes" id="UP000824469"/>
    </source>
</evidence>
<dbReference type="OMA" id="ANAVHAC"/>
<evidence type="ECO:0000313" key="2">
    <source>
        <dbReference type="EMBL" id="KAH9289846.1"/>
    </source>
</evidence>
<dbReference type="Gene3D" id="3.30.559.10">
    <property type="entry name" value="Chloramphenicol acetyltransferase-like domain"/>
    <property type="match status" value="2"/>
</dbReference>
<dbReference type="EMBL" id="JAHRHJ020003813">
    <property type="protein sequence ID" value="KAH9289846.1"/>
    <property type="molecule type" value="Genomic_DNA"/>
</dbReference>
<dbReference type="GO" id="GO:0016747">
    <property type="term" value="F:acyltransferase activity, transferring groups other than amino-acyl groups"/>
    <property type="evidence" value="ECO:0007669"/>
    <property type="project" value="TreeGrafter"/>
</dbReference>
<dbReference type="Proteomes" id="UP000824469">
    <property type="component" value="Unassembled WGS sequence"/>
</dbReference>
<keyword evidence="3" id="KW-1185">Reference proteome</keyword>
<reference evidence="2 3" key="1">
    <citation type="journal article" date="2021" name="Nat. Plants">
        <title>The Taxus genome provides insights into paclitaxel biosynthesis.</title>
        <authorList>
            <person name="Xiong X."/>
            <person name="Gou J."/>
            <person name="Liao Q."/>
            <person name="Li Y."/>
            <person name="Zhou Q."/>
            <person name="Bi G."/>
            <person name="Li C."/>
            <person name="Du R."/>
            <person name="Wang X."/>
            <person name="Sun T."/>
            <person name="Guo L."/>
            <person name="Liang H."/>
            <person name="Lu P."/>
            <person name="Wu Y."/>
            <person name="Zhang Z."/>
            <person name="Ro D.K."/>
            <person name="Shang Y."/>
            <person name="Huang S."/>
            <person name="Yan J."/>
        </authorList>
    </citation>
    <scope>NUCLEOTIDE SEQUENCE [LARGE SCALE GENOMIC DNA]</scope>
    <source>
        <strain evidence="2">Ta-2019</strain>
    </source>
</reference>
<organism evidence="2 3">
    <name type="scientific">Taxus chinensis</name>
    <name type="common">Chinese yew</name>
    <name type="synonym">Taxus wallichiana var. chinensis</name>
    <dbReference type="NCBI Taxonomy" id="29808"/>
    <lineage>
        <taxon>Eukaryota</taxon>
        <taxon>Viridiplantae</taxon>
        <taxon>Streptophyta</taxon>
        <taxon>Embryophyta</taxon>
        <taxon>Tracheophyta</taxon>
        <taxon>Spermatophyta</taxon>
        <taxon>Pinopsida</taxon>
        <taxon>Pinidae</taxon>
        <taxon>Conifers II</taxon>
        <taxon>Cupressales</taxon>
        <taxon>Taxaceae</taxon>
        <taxon>Taxus</taxon>
    </lineage>
</organism>
<sequence length="375" mass="41264">MSTWGGNCKVTPQLQPQLQIQHRPSSDFGNDIIEMELVTNSVCVPELVCNNKGIEFTQGYADIPLAQVEFYDLDKTVQGKLVPLLHKHSQDNGCPVFAVQVTEFSCGGILLGCTFNHLIADGFSGNMFYTFWAKISRSESINSLIPSFTRSILCPRDPPAVNNLHLKQSSEQADQQTNPLVLGNRIYHISAMNIEKLQATANEKGMKFSKLEAFSAYLWKLLVTIHSEEMNYSKIGIAIDGRFCLMKLGLPANYFGNVVAFGFAVAAAGEVKNKPLSWGANLIHDGIYDAANEEYLQDIIDLVELTKTSSSTYKITNHGQSNGTVLQVSSGLRFPLNGIDYGWGKPILASFHFPAGSQLCYVMPLPSPQADGSWL</sequence>
<evidence type="ECO:0000256" key="1">
    <source>
        <dbReference type="ARBA" id="ARBA00009861"/>
    </source>
</evidence>
<dbReference type="AlphaFoldDB" id="A0AA38BZ64"/>
<protein>
    <submittedName>
        <fullName evidence="2">Uncharacterized protein</fullName>
    </submittedName>
</protein>
<name>A0AA38BZ64_TAXCH</name>
<gene>
    <name evidence="2" type="ORF">KI387_033963</name>
</gene>
<proteinExistence type="inferred from homology"/>
<dbReference type="Pfam" id="PF02458">
    <property type="entry name" value="Transferase"/>
    <property type="match status" value="1"/>
</dbReference>
<dbReference type="InterPro" id="IPR023213">
    <property type="entry name" value="CAT-like_dom_sf"/>
</dbReference>
<accession>A0AA38BZ64</accession>
<dbReference type="InterPro" id="IPR050317">
    <property type="entry name" value="Plant_Fungal_Acyltransferase"/>
</dbReference>
<comment type="caution">
    <text evidence="2">The sequence shown here is derived from an EMBL/GenBank/DDBJ whole genome shotgun (WGS) entry which is preliminary data.</text>
</comment>
<feature type="non-terminal residue" evidence="2">
    <location>
        <position position="1"/>
    </location>
</feature>
<dbReference type="PANTHER" id="PTHR31642">
    <property type="entry name" value="TRICHOTHECENE 3-O-ACETYLTRANSFERASE"/>
    <property type="match status" value="1"/>
</dbReference>